<keyword evidence="3" id="KW-1185">Reference proteome</keyword>
<dbReference type="Proteomes" id="UP001219518">
    <property type="component" value="Unassembled WGS sequence"/>
</dbReference>
<comment type="caution">
    <text evidence="2">The sequence shown here is derived from an EMBL/GenBank/DDBJ whole genome shotgun (WGS) entry which is preliminary data.</text>
</comment>
<evidence type="ECO:0000313" key="3">
    <source>
        <dbReference type="Proteomes" id="UP001219518"/>
    </source>
</evidence>
<evidence type="ECO:0000313" key="2">
    <source>
        <dbReference type="EMBL" id="KAK3909214.1"/>
    </source>
</evidence>
<organism evidence="2 3">
    <name type="scientific">Frankliniella fusca</name>
    <dbReference type="NCBI Taxonomy" id="407009"/>
    <lineage>
        <taxon>Eukaryota</taxon>
        <taxon>Metazoa</taxon>
        <taxon>Ecdysozoa</taxon>
        <taxon>Arthropoda</taxon>
        <taxon>Hexapoda</taxon>
        <taxon>Insecta</taxon>
        <taxon>Pterygota</taxon>
        <taxon>Neoptera</taxon>
        <taxon>Paraneoptera</taxon>
        <taxon>Thysanoptera</taxon>
        <taxon>Terebrantia</taxon>
        <taxon>Thripoidea</taxon>
        <taxon>Thripidae</taxon>
        <taxon>Frankliniella</taxon>
    </lineage>
</organism>
<name>A0AAE1L824_9NEOP</name>
<protein>
    <submittedName>
        <fullName evidence="2">ATP-citrate synthase</fullName>
    </submittedName>
</protein>
<evidence type="ECO:0000256" key="1">
    <source>
        <dbReference type="SAM" id="MobiDB-lite"/>
    </source>
</evidence>
<dbReference type="EMBL" id="JAHWGI010000085">
    <property type="protein sequence ID" value="KAK3909214.1"/>
    <property type="molecule type" value="Genomic_DNA"/>
</dbReference>
<feature type="region of interest" description="Disordered" evidence="1">
    <location>
        <begin position="17"/>
        <end position="40"/>
    </location>
</feature>
<dbReference type="AlphaFoldDB" id="A0AAE1L824"/>
<proteinExistence type="predicted"/>
<feature type="non-terminal residue" evidence="2">
    <location>
        <position position="1"/>
    </location>
</feature>
<accession>A0AAE1L824</accession>
<reference evidence="2" key="1">
    <citation type="submission" date="2021-07" db="EMBL/GenBank/DDBJ databases">
        <authorList>
            <person name="Catto M.A."/>
            <person name="Jacobson A."/>
            <person name="Kennedy G."/>
            <person name="Labadie P."/>
            <person name="Hunt B.G."/>
            <person name="Srinivasan R."/>
        </authorList>
    </citation>
    <scope>NUCLEOTIDE SEQUENCE</scope>
    <source>
        <strain evidence="2">PL_HMW_Pooled</strain>
        <tissue evidence="2">Head</tissue>
    </source>
</reference>
<sequence length="96" mass="10155">FVPGCLSKHNVLLLEGHQPPAGAASGRAGARGQGGCRRANPAPPLYAASAQHTLTVTQLTGLRGGRGSLMFASLVCGLRKPRYRTYPYFRSSRVCS</sequence>
<gene>
    <name evidence="2" type="ORF">KUF71_003813</name>
</gene>
<reference evidence="2" key="2">
    <citation type="journal article" date="2023" name="BMC Genomics">
        <title>Pest status, molecular evolution, and epigenetic factors derived from the genome assembly of Frankliniella fusca, a thysanopteran phytovirus vector.</title>
        <authorList>
            <person name="Catto M.A."/>
            <person name="Labadie P.E."/>
            <person name="Jacobson A.L."/>
            <person name="Kennedy G.G."/>
            <person name="Srinivasan R."/>
            <person name="Hunt B.G."/>
        </authorList>
    </citation>
    <scope>NUCLEOTIDE SEQUENCE</scope>
    <source>
        <strain evidence="2">PL_HMW_Pooled</strain>
    </source>
</reference>